<dbReference type="EMBL" id="BAABME010018285">
    <property type="protein sequence ID" value="GAA0153290.1"/>
    <property type="molecule type" value="Genomic_DNA"/>
</dbReference>
<organism evidence="1 2">
    <name type="scientific">Lithospermum erythrorhizon</name>
    <name type="common">Purple gromwell</name>
    <name type="synonym">Lithospermum officinale var. erythrorhizon</name>
    <dbReference type="NCBI Taxonomy" id="34254"/>
    <lineage>
        <taxon>Eukaryota</taxon>
        <taxon>Viridiplantae</taxon>
        <taxon>Streptophyta</taxon>
        <taxon>Embryophyta</taxon>
        <taxon>Tracheophyta</taxon>
        <taxon>Spermatophyta</taxon>
        <taxon>Magnoliopsida</taxon>
        <taxon>eudicotyledons</taxon>
        <taxon>Gunneridae</taxon>
        <taxon>Pentapetalae</taxon>
        <taxon>asterids</taxon>
        <taxon>lamiids</taxon>
        <taxon>Boraginales</taxon>
        <taxon>Boraginaceae</taxon>
        <taxon>Boraginoideae</taxon>
        <taxon>Lithospermeae</taxon>
        <taxon>Lithospermum</taxon>
    </lineage>
</organism>
<reference evidence="1 2" key="1">
    <citation type="submission" date="2024-01" db="EMBL/GenBank/DDBJ databases">
        <title>The complete chloroplast genome sequence of Lithospermum erythrorhizon: insights into the phylogenetic relationship among Boraginaceae species and the maternal lineages of purple gromwells.</title>
        <authorList>
            <person name="Okada T."/>
            <person name="Watanabe K."/>
        </authorList>
    </citation>
    <scope>NUCLEOTIDE SEQUENCE [LARGE SCALE GENOMIC DNA]</scope>
</reference>
<keyword evidence="2" id="KW-1185">Reference proteome</keyword>
<gene>
    <name evidence="1" type="ORF">LIER_37651</name>
</gene>
<comment type="caution">
    <text evidence="1">The sequence shown here is derived from an EMBL/GenBank/DDBJ whole genome shotgun (WGS) entry which is preliminary data.</text>
</comment>
<name>A0AAV3PSJ1_LITER</name>
<protein>
    <submittedName>
        <fullName evidence="1">Uncharacterized protein</fullName>
    </submittedName>
</protein>
<evidence type="ECO:0000313" key="1">
    <source>
        <dbReference type="EMBL" id="GAA0153290.1"/>
    </source>
</evidence>
<dbReference type="AlphaFoldDB" id="A0AAV3PSJ1"/>
<sequence>MEISIQNKQQELDVIQQGVITTTSKVKVLSLAKDIENLKEVDDMDTEAIHQEATTFYNRLFTSEATGMNIDYG</sequence>
<accession>A0AAV3PSJ1</accession>
<evidence type="ECO:0000313" key="2">
    <source>
        <dbReference type="Proteomes" id="UP001454036"/>
    </source>
</evidence>
<dbReference type="Proteomes" id="UP001454036">
    <property type="component" value="Unassembled WGS sequence"/>
</dbReference>
<proteinExistence type="predicted"/>